<dbReference type="KEGG" id="rdp:RD2015_3234"/>
<proteinExistence type="predicted"/>
<dbReference type="EMBL" id="CP013729">
    <property type="protein sequence ID" value="ALV07693.1"/>
    <property type="molecule type" value="Genomic_DNA"/>
</dbReference>
<evidence type="ECO:0000313" key="1">
    <source>
        <dbReference type="EMBL" id="ALV07693.1"/>
    </source>
</evidence>
<organism evidence="1 2">
    <name type="scientific">Roseateles depolymerans</name>
    <dbReference type="NCBI Taxonomy" id="76731"/>
    <lineage>
        <taxon>Bacteria</taxon>
        <taxon>Pseudomonadati</taxon>
        <taxon>Pseudomonadota</taxon>
        <taxon>Betaproteobacteria</taxon>
        <taxon>Burkholderiales</taxon>
        <taxon>Sphaerotilaceae</taxon>
        <taxon>Roseateles</taxon>
    </lineage>
</organism>
<dbReference type="STRING" id="76731.RD2015_3234"/>
<reference evidence="1 2" key="1">
    <citation type="submission" date="2015-12" db="EMBL/GenBank/DDBJ databases">
        <title>Complete genome of Roseateles depolymerans KCTC 42856.</title>
        <authorList>
            <person name="Kim K.M."/>
        </authorList>
    </citation>
    <scope>NUCLEOTIDE SEQUENCE [LARGE SCALE GENOMIC DNA]</scope>
    <source>
        <strain evidence="1 2">KCTC 42856</strain>
    </source>
</reference>
<dbReference type="Proteomes" id="UP000060699">
    <property type="component" value="Chromosome"/>
</dbReference>
<dbReference type="OrthoDB" id="7063247at2"/>
<accession>A0A0U3MG21</accession>
<keyword evidence="2" id="KW-1185">Reference proteome</keyword>
<dbReference type="RefSeq" id="WP_058935761.1">
    <property type="nucleotide sequence ID" value="NZ_CP013729.1"/>
</dbReference>
<gene>
    <name evidence="1" type="ORF">RD2015_3234</name>
</gene>
<name>A0A0U3MG21_9BURK</name>
<sequence precursor="true">MKRFWLPLLLTTLSAPVWAANGPQCKQQTVEKTVIEMCMVPGAVFQHDLYTLKADKVLIFALVDDYSEKVELEHTIPDGPAMEFPLSKQGEKSTKIHGGCVPESRDGMEVARVCNFHWGKHHVVKDVRFEFN</sequence>
<evidence type="ECO:0000313" key="2">
    <source>
        <dbReference type="Proteomes" id="UP000060699"/>
    </source>
</evidence>
<dbReference type="AlphaFoldDB" id="A0A0U3MG21"/>
<protein>
    <submittedName>
        <fullName evidence="1">Signal peptide protein</fullName>
    </submittedName>
</protein>